<keyword evidence="4 7" id="KW-0489">Methyltransferase</keyword>
<dbReference type="EC" id="2.1.1.77" evidence="7"/>
<protein>
    <recommendedName>
        <fullName evidence="7">Protein-L-isoaspartate O-methyltransferase</fullName>
        <ecNumber evidence="7">2.1.1.77</ecNumber>
    </recommendedName>
    <alternativeName>
        <fullName evidence="7">L-isoaspartyl protein carboxyl methyltransferase</fullName>
    </alternativeName>
    <alternativeName>
        <fullName evidence="7">Protein L-isoaspartyl methyltransferase</fullName>
    </alternativeName>
    <alternativeName>
        <fullName evidence="7">Protein-beta-aspartate methyltransferase</fullName>
        <shortName evidence="7">PIMT</shortName>
    </alternativeName>
</protein>
<keyword evidence="9" id="KW-1185">Reference proteome</keyword>
<evidence type="ECO:0000256" key="5">
    <source>
        <dbReference type="ARBA" id="ARBA00022679"/>
    </source>
</evidence>
<dbReference type="HAMAP" id="MF_00090">
    <property type="entry name" value="PIMT"/>
    <property type="match status" value="1"/>
</dbReference>
<evidence type="ECO:0000313" key="9">
    <source>
        <dbReference type="Proteomes" id="UP000663651"/>
    </source>
</evidence>
<keyword evidence="6 7" id="KW-0949">S-adenosyl-L-methionine</keyword>
<dbReference type="Proteomes" id="UP000663651">
    <property type="component" value="Chromosome"/>
</dbReference>
<evidence type="ECO:0000313" key="8">
    <source>
        <dbReference type="EMBL" id="QSV44960.1"/>
    </source>
</evidence>
<dbReference type="GO" id="GO:0004719">
    <property type="term" value="F:protein-L-isoaspartate (D-aspartate) O-methyltransferase activity"/>
    <property type="evidence" value="ECO:0007669"/>
    <property type="project" value="UniProtKB-EC"/>
</dbReference>
<dbReference type="Pfam" id="PF01135">
    <property type="entry name" value="PCMT"/>
    <property type="match status" value="1"/>
</dbReference>
<evidence type="ECO:0000256" key="4">
    <source>
        <dbReference type="ARBA" id="ARBA00022603"/>
    </source>
</evidence>
<proteinExistence type="inferred from homology"/>
<comment type="similarity">
    <text evidence="2 7">Belongs to the methyltransferase superfamily. L-isoaspartyl/D-aspartyl protein methyltransferase family.</text>
</comment>
<dbReference type="CDD" id="cd02440">
    <property type="entry name" value="AdoMet_MTases"/>
    <property type="match status" value="1"/>
</dbReference>
<keyword evidence="3 7" id="KW-0963">Cytoplasm</keyword>
<dbReference type="Gene3D" id="3.40.50.150">
    <property type="entry name" value="Vaccinia Virus protein VP39"/>
    <property type="match status" value="1"/>
</dbReference>
<name>A0ABX7Q1E8_9BACT</name>
<evidence type="ECO:0000256" key="1">
    <source>
        <dbReference type="ARBA" id="ARBA00004496"/>
    </source>
</evidence>
<dbReference type="NCBIfam" id="TIGR00080">
    <property type="entry name" value="pimt"/>
    <property type="match status" value="1"/>
</dbReference>
<sequence>MNFDIARKRMVESQIISRGIKDRRLIEAMLKVPRHVFVEEAMAAQAYSDTPLPIGEKQTISQPYMVALMTELLQLSGSDKVLEIGTGSGYQAAILATLADRVYTVERIRPLALKARKALDSIGLLNVNIKISDGTVGWEEEAPFDAIIVTAGAPDIPEKLVDQLKPGGRLVIPVGSQFEQILVRVIKQEDGSFVRDDIAGCRFVKLVGRYGWGTEE</sequence>
<evidence type="ECO:0000256" key="3">
    <source>
        <dbReference type="ARBA" id="ARBA00022490"/>
    </source>
</evidence>
<reference evidence="8 9" key="1">
    <citation type="submission" date="2021-03" db="EMBL/GenBank/DDBJ databases">
        <title>Geobacter metallireducens gen. nov. sp. nov., a microorganism capable of coupling the complete oxidation of organic compounds to the reduction of iron and other metals.</title>
        <authorList>
            <person name="Li Y."/>
        </authorList>
    </citation>
    <scope>NUCLEOTIDE SEQUENCE [LARGE SCALE GENOMIC DNA]</scope>
    <source>
        <strain evidence="8 9">Jerry-YX</strain>
    </source>
</reference>
<dbReference type="NCBIfam" id="NF001453">
    <property type="entry name" value="PRK00312.1"/>
    <property type="match status" value="1"/>
</dbReference>
<dbReference type="GO" id="GO:0032259">
    <property type="term" value="P:methylation"/>
    <property type="evidence" value="ECO:0007669"/>
    <property type="project" value="UniProtKB-KW"/>
</dbReference>
<organism evidence="8 9">
    <name type="scientific">Geobacter benzoatilyticus</name>
    <dbReference type="NCBI Taxonomy" id="2815309"/>
    <lineage>
        <taxon>Bacteria</taxon>
        <taxon>Pseudomonadati</taxon>
        <taxon>Thermodesulfobacteriota</taxon>
        <taxon>Desulfuromonadia</taxon>
        <taxon>Geobacterales</taxon>
        <taxon>Geobacteraceae</taxon>
        <taxon>Geobacter</taxon>
    </lineage>
</organism>
<comment type="function">
    <text evidence="7">Catalyzes the methyl esterification of L-isoaspartyl residues in peptides and proteins that result from spontaneous decomposition of normal L-aspartyl and L-asparaginyl residues. It plays a role in the repair and/or degradation of damaged proteins.</text>
</comment>
<accession>A0ABX7Q1E8</accession>
<dbReference type="SUPFAM" id="SSF53335">
    <property type="entry name" value="S-adenosyl-L-methionine-dependent methyltransferases"/>
    <property type="match status" value="1"/>
</dbReference>
<dbReference type="PANTHER" id="PTHR11579:SF0">
    <property type="entry name" value="PROTEIN-L-ISOASPARTATE(D-ASPARTATE) O-METHYLTRANSFERASE"/>
    <property type="match status" value="1"/>
</dbReference>
<feature type="active site" evidence="7">
    <location>
        <position position="61"/>
    </location>
</feature>
<comment type="catalytic activity">
    <reaction evidence="7">
        <text>[protein]-L-isoaspartate + S-adenosyl-L-methionine = [protein]-L-isoaspartate alpha-methyl ester + S-adenosyl-L-homocysteine</text>
        <dbReference type="Rhea" id="RHEA:12705"/>
        <dbReference type="Rhea" id="RHEA-COMP:12143"/>
        <dbReference type="Rhea" id="RHEA-COMP:12144"/>
        <dbReference type="ChEBI" id="CHEBI:57856"/>
        <dbReference type="ChEBI" id="CHEBI:59789"/>
        <dbReference type="ChEBI" id="CHEBI:90596"/>
        <dbReference type="ChEBI" id="CHEBI:90598"/>
        <dbReference type="EC" id="2.1.1.77"/>
    </reaction>
</comment>
<comment type="subcellular location">
    <subcellularLocation>
        <location evidence="1 7">Cytoplasm</location>
    </subcellularLocation>
</comment>
<evidence type="ECO:0000256" key="7">
    <source>
        <dbReference type="HAMAP-Rule" id="MF_00090"/>
    </source>
</evidence>
<dbReference type="InterPro" id="IPR029063">
    <property type="entry name" value="SAM-dependent_MTases_sf"/>
</dbReference>
<dbReference type="RefSeq" id="WP_207162770.1">
    <property type="nucleotide sequence ID" value="NZ_CP071382.1"/>
</dbReference>
<dbReference type="PANTHER" id="PTHR11579">
    <property type="entry name" value="PROTEIN-L-ISOASPARTATE O-METHYLTRANSFERASE"/>
    <property type="match status" value="1"/>
</dbReference>
<keyword evidence="5 7" id="KW-0808">Transferase</keyword>
<gene>
    <name evidence="7" type="primary">pcm</name>
    <name evidence="8" type="ORF">JZM60_12485</name>
</gene>
<evidence type="ECO:0000256" key="2">
    <source>
        <dbReference type="ARBA" id="ARBA00005369"/>
    </source>
</evidence>
<dbReference type="EMBL" id="CP071382">
    <property type="protein sequence ID" value="QSV44960.1"/>
    <property type="molecule type" value="Genomic_DNA"/>
</dbReference>
<dbReference type="InterPro" id="IPR000682">
    <property type="entry name" value="PCMT"/>
</dbReference>
<evidence type="ECO:0000256" key="6">
    <source>
        <dbReference type="ARBA" id="ARBA00022691"/>
    </source>
</evidence>
<dbReference type="PROSITE" id="PS01279">
    <property type="entry name" value="PCMT"/>
    <property type="match status" value="1"/>
</dbReference>